<keyword evidence="8" id="KW-1185">Reference proteome</keyword>
<evidence type="ECO:0000256" key="3">
    <source>
        <dbReference type="ARBA" id="ARBA00022763"/>
    </source>
</evidence>
<keyword evidence="3" id="KW-0227">DNA damage</keyword>
<dbReference type="OrthoDB" id="337581at2759"/>
<reference evidence="8" key="1">
    <citation type="journal article" date="2023" name="Commun. Biol.">
        <title>Genome analysis of Parmales, the sister group of diatoms, reveals the evolutionary specialization of diatoms from phago-mixotrophs to photoautotrophs.</title>
        <authorList>
            <person name="Ban H."/>
            <person name="Sato S."/>
            <person name="Yoshikawa S."/>
            <person name="Yamada K."/>
            <person name="Nakamura Y."/>
            <person name="Ichinomiya M."/>
            <person name="Sato N."/>
            <person name="Blanc-Mathieu R."/>
            <person name="Endo H."/>
            <person name="Kuwata A."/>
            <person name="Ogata H."/>
        </authorList>
    </citation>
    <scope>NUCLEOTIDE SEQUENCE [LARGE SCALE GENOMIC DNA]</scope>
    <source>
        <strain evidence="8">NIES 3701</strain>
    </source>
</reference>
<evidence type="ECO:0000313" key="8">
    <source>
        <dbReference type="Proteomes" id="UP001165085"/>
    </source>
</evidence>
<dbReference type="EMBL" id="BRXY01000387">
    <property type="protein sequence ID" value="GMH91600.1"/>
    <property type="molecule type" value="Genomic_DNA"/>
</dbReference>
<dbReference type="Pfam" id="PF02144">
    <property type="entry name" value="Rad1"/>
    <property type="match status" value="1"/>
</dbReference>
<organism evidence="7 8">
    <name type="scientific">Triparma strigata</name>
    <dbReference type="NCBI Taxonomy" id="1606541"/>
    <lineage>
        <taxon>Eukaryota</taxon>
        <taxon>Sar</taxon>
        <taxon>Stramenopiles</taxon>
        <taxon>Ochrophyta</taxon>
        <taxon>Bolidophyceae</taxon>
        <taxon>Parmales</taxon>
        <taxon>Triparmaceae</taxon>
        <taxon>Triparma</taxon>
    </lineage>
</organism>
<name>A0A9W7BSL8_9STRA</name>
<feature type="compositionally biased region" description="Acidic residues" evidence="6">
    <location>
        <begin position="376"/>
        <end position="390"/>
    </location>
</feature>
<feature type="compositionally biased region" description="Polar residues" evidence="6">
    <location>
        <begin position="359"/>
        <end position="374"/>
    </location>
</feature>
<dbReference type="AlphaFoldDB" id="A0A9W7BSL8"/>
<evidence type="ECO:0008006" key="9">
    <source>
        <dbReference type="Google" id="ProtNLM"/>
    </source>
</evidence>
<dbReference type="SUPFAM" id="SSF55979">
    <property type="entry name" value="DNA clamp"/>
    <property type="match status" value="1"/>
</dbReference>
<comment type="subcellular location">
    <subcellularLocation>
        <location evidence="1">Nucleus</location>
    </subcellularLocation>
</comment>
<feature type="compositionally biased region" description="Low complexity" evidence="6">
    <location>
        <begin position="323"/>
        <end position="341"/>
    </location>
</feature>
<keyword evidence="4" id="KW-0234">DNA repair</keyword>
<accession>A0A9W7BSL8</accession>
<dbReference type="InterPro" id="IPR003021">
    <property type="entry name" value="Rad1_Rec1_Rad17"/>
</dbReference>
<evidence type="ECO:0000256" key="5">
    <source>
        <dbReference type="ARBA" id="ARBA00023242"/>
    </source>
</evidence>
<evidence type="ECO:0000313" key="7">
    <source>
        <dbReference type="EMBL" id="GMH91600.1"/>
    </source>
</evidence>
<sequence length="390" mass="42550">MSSFSPPSPARSCGSASTASSTSATRFRCVTTNTRNLISLLSSLSAFTPSESKKKKPDVGQTSRFNASCGVYISSTGITFLVSGLVKTSQASVNLQSEIFDVYDLPGDPTDDSVGHDFTLDINVLLSSLQILGPAYEQIGCEFTYDDESKIFKTQLTDRNGVICKTAIQTSADDMEDDSLLQSTFIASPVVCRAIIKSAVLKQSYDEINRNIGSTKVEFSVSPHAIIISCEGDNGATYLDMPRSRSIFSSLETHPPTKHTRTYSKAYLSDGMRGCDVASETCIQINKEGVLAIQHQVVDDKARSCYVDFILAPLQDESDEYESNSVSTTQDSNSQSQQTSQDTDEEEGFRRRGGKHRAQSASPLKSYAPQQNNGAYEDDSDESTEDEYDH</sequence>
<feature type="region of interest" description="Disordered" evidence="6">
    <location>
        <begin position="318"/>
        <end position="390"/>
    </location>
</feature>
<keyword evidence="5" id="KW-0539">Nucleus</keyword>
<dbReference type="GO" id="GO:0006281">
    <property type="term" value="P:DNA repair"/>
    <property type="evidence" value="ECO:0007669"/>
    <property type="project" value="UniProtKB-KW"/>
</dbReference>
<dbReference type="GO" id="GO:0030896">
    <property type="term" value="C:checkpoint clamp complex"/>
    <property type="evidence" value="ECO:0007669"/>
    <property type="project" value="TreeGrafter"/>
</dbReference>
<dbReference type="Proteomes" id="UP001165085">
    <property type="component" value="Unassembled WGS sequence"/>
</dbReference>
<dbReference type="GO" id="GO:0000077">
    <property type="term" value="P:DNA damage checkpoint signaling"/>
    <property type="evidence" value="ECO:0007669"/>
    <property type="project" value="InterPro"/>
</dbReference>
<evidence type="ECO:0000256" key="4">
    <source>
        <dbReference type="ARBA" id="ARBA00023204"/>
    </source>
</evidence>
<gene>
    <name evidence="7" type="ORF">TrST_g4265</name>
</gene>
<dbReference type="InterPro" id="IPR046938">
    <property type="entry name" value="DNA_clamp_sf"/>
</dbReference>
<dbReference type="PANTHER" id="PTHR10870:SF0">
    <property type="entry name" value="CELL CYCLE CHECKPOINT PROTEIN RAD1"/>
    <property type="match status" value="1"/>
</dbReference>
<evidence type="ECO:0000256" key="1">
    <source>
        <dbReference type="ARBA" id="ARBA00004123"/>
    </source>
</evidence>
<protein>
    <recommendedName>
        <fullName evidence="9">Cell cycle checkpoint protein RAD1</fullName>
    </recommendedName>
</protein>
<dbReference type="PANTHER" id="PTHR10870">
    <property type="entry name" value="CELL CYCLE CHECKPOINT PROTEIN RAD1"/>
    <property type="match status" value="1"/>
</dbReference>
<evidence type="ECO:0000256" key="2">
    <source>
        <dbReference type="ARBA" id="ARBA00010991"/>
    </source>
</evidence>
<dbReference type="Gene3D" id="3.70.10.10">
    <property type="match status" value="1"/>
</dbReference>
<proteinExistence type="inferred from homology"/>
<comment type="similarity">
    <text evidence="2">Belongs to the rad1 family.</text>
</comment>
<comment type="caution">
    <text evidence="7">The sequence shown here is derived from an EMBL/GenBank/DDBJ whole genome shotgun (WGS) entry which is preliminary data.</text>
</comment>
<evidence type="ECO:0000256" key="6">
    <source>
        <dbReference type="SAM" id="MobiDB-lite"/>
    </source>
</evidence>